<feature type="domain" description="Terminase large subunit GpA endonuclease" evidence="2">
    <location>
        <begin position="287"/>
        <end position="569"/>
    </location>
</feature>
<evidence type="ECO:0000313" key="4">
    <source>
        <dbReference type="Proteomes" id="UP001478862"/>
    </source>
</evidence>
<dbReference type="InterPro" id="IPR046454">
    <property type="entry name" value="GpA_endonuclease"/>
</dbReference>
<gene>
    <name evidence="3" type="ORF">ABNX05_14975</name>
</gene>
<keyword evidence="4" id="KW-1185">Reference proteome</keyword>
<dbReference type="Pfam" id="PF20454">
    <property type="entry name" value="GpA_nuclease"/>
    <property type="match status" value="1"/>
</dbReference>
<evidence type="ECO:0000259" key="1">
    <source>
        <dbReference type="Pfam" id="PF05876"/>
    </source>
</evidence>
<proteinExistence type="inferred from homology"/>
<dbReference type="PANTHER" id="PTHR34413">
    <property type="entry name" value="PROPHAGE TAIL FIBER ASSEMBLY PROTEIN HOMOLOG TFAE-RELATED-RELATED"/>
    <property type="match status" value="1"/>
</dbReference>
<protein>
    <submittedName>
        <fullName evidence="3">Phage terminase large subunit family protein</fullName>
    </submittedName>
</protein>
<comment type="caution">
    <text evidence="3">The sequence shown here is derived from an EMBL/GenBank/DDBJ whole genome shotgun (WGS) entry which is preliminary data.</text>
</comment>
<name>A0ABV1MTU1_9BACI</name>
<accession>A0ABV1MTU1</accession>
<dbReference type="Gene3D" id="3.40.50.300">
    <property type="entry name" value="P-loop containing nucleotide triphosphate hydrolases"/>
    <property type="match status" value="1"/>
</dbReference>
<dbReference type="InterPro" id="IPR046453">
    <property type="entry name" value="GpA_ATPase"/>
</dbReference>
<dbReference type="InterPro" id="IPR027417">
    <property type="entry name" value="P-loop_NTPase"/>
</dbReference>
<dbReference type="Pfam" id="PF05876">
    <property type="entry name" value="GpA_ATPase"/>
    <property type="match status" value="1"/>
</dbReference>
<dbReference type="PANTHER" id="PTHR34413:SF2">
    <property type="entry name" value="PROPHAGE TAIL FIBER ASSEMBLY PROTEIN HOMOLOG TFAE-RELATED"/>
    <property type="match status" value="1"/>
</dbReference>
<reference evidence="3 4" key="1">
    <citation type="submission" date="2024-06" db="EMBL/GenBank/DDBJ databases">
        <title>Lysinibacillus zambalefons sp. nov., a Novel Firmicute Isolated from the Poon Bato Zambales Hyperalkaline Spring.</title>
        <authorList>
            <person name="Aja J.A."/>
            <person name="Lazaro J.E.H."/>
            <person name="Llorin L.D."/>
            <person name="Lim K.R."/>
            <person name="Teodosio J."/>
            <person name="Dalisay D.S."/>
        </authorList>
    </citation>
    <scope>NUCLEOTIDE SEQUENCE [LARGE SCALE GENOMIC DNA]</scope>
    <source>
        <strain evidence="3 4">M3</strain>
    </source>
</reference>
<organism evidence="3 4">
    <name type="scientific">Lysinibacillus zambalensis</name>
    <dbReference type="NCBI Taxonomy" id="3160866"/>
    <lineage>
        <taxon>Bacteria</taxon>
        <taxon>Bacillati</taxon>
        <taxon>Bacillota</taxon>
        <taxon>Bacilli</taxon>
        <taxon>Bacillales</taxon>
        <taxon>Bacillaceae</taxon>
        <taxon>Lysinibacillus</taxon>
    </lineage>
</organism>
<dbReference type="HAMAP" id="MF_04144">
    <property type="entry name" value="TERL_LAMBDA"/>
    <property type="match status" value="1"/>
</dbReference>
<sequence length="603" mass="68242">MVKKQTLNLFAKIAKLVAPPPKLTVSEWADKERVLSQEASAEPGKWNTDRAPYQREILDSVSNPQYEDIIIKASAQVGKSEIINNIIGYFIDYDPAPLLLIMPTDKTAEAYSKDRIAPMIRDTPALSKKVGDPKSRDGNNTLLHKKFPGGHLTLVGANAPSGLASRPIRVVLADEVDRFPVSAGKEGDPLSLGHKRTTTFWNRKKISVSTPTDAETSRIEKEYNSSTKGQWCVSCPSCGVFQPYEWTQIRFENVTMECVSCKTQHKETEWKVRPAKWIHRNPTAKKLGFHLNALASPWERWATIIEKFKEAKEKGTEMLKTWKNTTLGEVWEEKLQEHDHLKLMDRRKDYPHSVPDDVLVLTGSVDVQDDRLEIEIVGWGVGEQCWGIEYKIFTGDPGQQAIWDQLDLFLAKEYERSDGVSIIISAICIDSGGHYTSEVYKFCKAREHRRIYAIKGKGGNGVPFISRPSKVGKAKDTLLYVLGVNEAKDTISGRLKIEDKSKPGYCRFPLNKELGYDEAFFVGLTSEYKKIRTINGAVTHQWVKRSSNIRNEPFDLRVYNLAALRIFSPDLDYLAEHNLTGNAYVQTARKKKRRRRGVLSKGV</sequence>
<dbReference type="EMBL" id="JBEGDG010000010">
    <property type="protein sequence ID" value="MEQ6355931.1"/>
    <property type="molecule type" value="Genomic_DNA"/>
</dbReference>
<feature type="domain" description="Phage terminase large subunit GpA ATPase" evidence="1">
    <location>
        <begin position="40"/>
        <end position="275"/>
    </location>
</feature>
<dbReference type="Proteomes" id="UP001478862">
    <property type="component" value="Unassembled WGS sequence"/>
</dbReference>
<dbReference type="RefSeq" id="WP_349660442.1">
    <property type="nucleotide sequence ID" value="NZ_JBEGDG010000010.1"/>
</dbReference>
<dbReference type="InterPro" id="IPR008866">
    <property type="entry name" value="Phage_lambda_GpA-like"/>
</dbReference>
<dbReference type="InterPro" id="IPR051220">
    <property type="entry name" value="TFA_Chaperone"/>
</dbReference>
<evidence type="ECO:0000313" key="3">
    <source>
        <dbReference type="EMBL" id="MEQ6355931.1"/>
    </source>
</evidence>
<evidence type="ECO:0000259" key="2">
    <source>
        <dbReference type="Pfam" id="PF20454"/>
    </source>
</evidence>